<dbReference type="InParanoid" id="D7FVJ0"/>
<accession>D7FVJ0</accession>
<keyword evidence="6 7" id="KW-0472">Membrane</keyword>
<evidence type="ECO:0000256" key="2">
    <source>
        <dbReference type="ARBA" id="ARBA00009436"/>
    </source>
</evidence>
<comment type="similarity">
    <text evidence="2">Belongs to the EMC6 family.</text>
</comment>
<sequence length="135" mass="15074">MSNRSRRTVVAEAEPTFVQSCSTKWSKGLQRGARWDKDTFEDFPVCVHWFRQFMAAVAGICVGVAGVTGWFGLVGGFAFVTGATYLYYARFVEADELSYGDQGLKWEGLLPSLTVFLLMWILSFNGMDHVLLNVA</sequence>
<dbReference type="eggNOG" id="KOG3415">
    <property type="taxonomic scope" value="Eukaryota"/>
</dbReference>
<keyword evidence="5 7" id="KW-1133">Transmembrane helix</keyword>
<protein>
    <recommendedName>
        <fullName evidence="10">Rab5-interacting protein</fullName>
    </recommendedName>
</protein>
<feature type="transmembrane region" description="Helical" evidence="7">
    <location>
        <begin position="108"/>
        <end position="127"/>
    </location>
</feature>
<keyword evidence="4" id="KW-0256">Endoplasmic reticulum</keyword>
<evidence type="ECO:0008006" key="10">
    <source>
        <dbReference type="Google" id="ProtNLM"/>
    </source>
</evidence>
<dbReference type="GO" id="GO:0097250">
    <property type="term" value="P:mitochondrial respirasome assembly"/>
    <property type="evidence" value="ECO:0007669"/>
    <property type="project" value="InterPro"/>
</dbReference>
<dbReference type="InterPro" id="IPR010742">
    <property type="entry name" value="RCAF1"/>
</dbReference>
<dbReference type="OrthoDB" id="564472at2759"/>
<evidence type="ECO:0000256" key="5">
    <source>
        <dbReference type="ARBA" id="ARBA00022989"/>
    </source>
</evidence>
<evidence type="ECO:0000313" key="9">
    <source>
        <dbReference type="Proteomes" id="UP000002630"/>
    </source>
</evidence>
<gene>
    <name evidence="8" type="ORF">Esi_0291_0031</name>
</gene>
<dbReference type="PANTHER" id="PTHR12906">
    <property type="entry name" value="PROTEIN C20ORF24 RAB5-INTERACTING PROTEIN"/>
    <property type="match status" value="1"/>
</dbReference>
<dbReference type="Pfam" id="PF07019">
    <property type="entry name" value="EMC6"/>
    <property type="match status" value="1"/>
</dbReference>
<dbReference type="STRING" id="2880.D7FVJ0"/>
<evidence type="ECO:0000256" key="7">
    <source>
        <dbReference type="SAM" id="Phobius"/>
    </source>
</evidence>
<dbReference type="PANTHER" id="PTHR12906:SF0">
    <property type="entry name" value="GEL COMPLEX SUBUNIT OPTI"/>
    <property type="match status" value="1"/>
</dbReference>
<dbReference type="EMBL" id="FN649728">
    <property type="protein sequence ID" value="CBJ31911.1"/>
    <property type="molecule type" value="Genomic_DNA"/>
</dbReference>
<dbReference type="GO" id="GO:0005789">
    <property type="term" value="C:endoplasmic reticulum membrane"/>
    <property type="evidence" value="ECO:0007669"/>
    <property type="project" value="UniProtKB-SubCell"/>
</dbReference>
<dbReference type="OMA" id="SSIWPPC"/>
<keyword evidence="9" id="KW-1185">Reference proteome</keyword>
<evidence type="ECO:0000256" key="1">
    <source>
        <dbReference type="ARBA" id="ARBA00004477"/>
    </source>
</evidence>
<dbReference type="EMBL" id="FN648477">
    <property type="protein sequence ID" value="CBJ31911.1"/>
    <property type="molecule type" value="Genomic_DNA"/>
</dbReference>
<proteinExistence type="inferred from homology"/>
<comment type="subcellular location">
    <subcellularLocation>
        <location evidence="1">Endoplasmic reticulum membrane</location>
        <topology evidence="1">Multi-pass membrane protein</topology>
    </subcellularLocation>
</comment>
<evidence type="ECO:0000313" key="8">
    <source>
        <dbReference type="EMBL" id="CBJ31911.1"/>
    </source>
</evidence>
<evidence type="ECO:0000256" key="6">
    <source>
        <dbReference type="ARBA" id="ARBA00023136"/>
    </source>
</evidence>
<dbReference type="InterPro" id="IPR029008">
    <property type="entry name" value="EMC6-like"/>
</dbReference>
<evidence type="ECO:0000256" key="3">
    <source>
        <dbReference type="ARBA" id="ARBA00022692"/>
    </source>
</evidence>
<reference evidence="8 9" key="1">
    <citation type="journal article" date="2010" name="Nature">
        <title>The Ectocarpus genome and the independent evolution of multicellularity in brown algae.</title>
        <authorList>
            <person name="Cock J.M."/>
            <person name="Sterck L."/>
            <person name="Rouze P."/>
            <person name="Scornet D."/>
            <person name="Allen A.E."/>
            <person name="Amoutzias G."/>
            <person name="Anthouard V."/>
            <person name="Artiguenave F."/>
            <person name="Aury J.M."/>
            <person name="Badger J.H."/>
            <person name="Beszteri B."/>
            <person name="Billiau K."/>
            <person name="Bonnet E."/>
            <person name="Bothwell J.H."/>
            <person name="Bowler C."/>
            <person name="Boyen C."/>
            <person name="Brownlee C."/>
            <person name="Carrano C.J."/>
            <person name="Charrier B."/>
            <person name="Cho G.Y."/>
            <person name="Coelho S.M."/>
            <person name="Collen J."/>
            <person name="Corre E."/>
            <person name="Da Silva C."/>
            <person name="Delage L."/>
            <person name="Delaroque N."/>
            <person name="Dittami S.M."/>
            <person name="Doulbeau S."/>
            <person name="Elias M."/>
            <person name="Farnham G."/>
            <person name="Gachon C.M."/>
            <person name="Gschloessl B."/>
            <person name="Heesch S."/>
            <person name="Jabbari K."/>
            <person name="Jubin C."/>
            <person name="Kawai H."/>
            <person name="Kimura K."/>
            <person name="Kloareg B."/>
            <person name="Kupper F.C."/>
            <person name="Lang D."/>
            <person name="Le Bail A."/>
            <person name="Leblanc C."/>
            <person name="Lerouge P."/>
            <person name="Lohr M."/>
            <person name="Lopez P.J."/>
            <person name="Martens C."/>
            <person name="Maumus F."/>
            <person name="Michel G."/>
            <person name="Miranda-Saavedra D."/>
            <person name="Morales J."/>
            <person name="Moreau H."/>
            <person name="Motomura T."/>
            <person name="Nagasato C."/>
            <person name="Napoli C.A."/>
            <person name="Nelson D.R."/>
            <person name="Nyvall-Collen P."/>
            <person name="Peters A.F."/>
            <person name="Pommier C."/>
            <person name="Potin P."/>
            <person name="Poulain J."/>
            <person name="Quesneville H."/>
            <person name="Read B."/>
            <person name="Rensing S.A."/>
            <person name="Ritter A."/>
            <person name="Rousvoal S."/>
            <person name="Samanta M."/>
            <person name="Samson G."/>
            <person name="Schroeder D.C."/>
            <person name="Segurens B."/>
            <person name="Strittmatter M."/>
            <person name="Tonon T."/>
            <person name="Tregear J.W."/>
            <person name="Valentin K."/>
            <person name="von Dassow P."/>
            <person name="Yamagishi T."/>
            <person name="Van de Peer Y."/>
            <person name="Wincker P."/>
        </authorList>
    </citation>
    <scope>NUCLEOTIDE SEQUENCE [LARGE SCALE GENOMIC DNA]</scope>
    <source>
        <strain evidence="9">Ec32 / CCAP1310/4</strain>
    </source>
</reference>
<dbReference type="Proteomes" id="UP000002630">
    <property type="component" value="Linkage Group LG03"/>
</dbReference>
<dbReference type="AlphaFoldDB" id="D7FVJ0"/>
<evidence type="ECO:0000256" key="4">
    <source>
        <dbReference type="ARBA" id="ARBA00022824"/>
    </source>
</evidence>
<name>D7FVJ0_ECTSI</name>
<organism evidence="8 9">
    <name type="scientific">Ectocarpus siliculosus</name>
    <name type="common">Brown alga</name>
    <name type="synonym">Conferva siliculosa</name>
    <dbReference type="NCBI Taxonomy" id="2880"/>
    <lineage>
        <taxon>Eukaryota</taxon>
        <taxon>Sar</taxon>
        <taxon>Stramenopiles</taxon>
        <taxon>Ochrophyta</taxon>
        <taxon>PX clade</taxon>
        <taxon>Phaeophyceae</taxon>
        <taxon>Ectocarpales</taxon>
        <taxon>Ectocarpaceae</taxon>
        <taxon>Ectocarpus</taxon>
    </lineage>
</organism>
<dbReference type="GO" id="GO:0005739">
    <property type="term" value="C:mitochondrion"/>
    <property type="evidence" value="ECO:0007669"/>
    <property type="project" value="GOC"/>
</dbReference>
<keyword evidence="3 7" id="KW-0812">Transmembrane</keyword>
<feature type="transmembrane region" description="Helical" evidence="7">
    <location>
        <begin position="57"/>
        <end position="88"/>
    </location>
</feature>